<keyword evidence="4" id="KW-0274">FAD</keyword>
<dbReference type="PANTHER" id="PTHR43706:SF47">
    <property type="entry name" value="EXTERNAL NADH-UBIQUINONE OXIDOREDUCTASE 1, MITOCHONDRIAL-RELATED"/>
    <property type="match status" value="1"/>
</dbReference>
<dbReference type="Proteomes" id="UP000183995">
    <property type="component" value="Unassembled WGS sequence"/>
</dbReference>
<dbReference type="EC" id="1.6.5.9" evidence="2"/>
<name>A0A1M5XR04_9FIRM</name>
<dbReference type="EMBL" id="FQXV01000006">
    <property type="protein sequence ID" value="SHI02251.1"/>
    <property type="molecule type" value="Genomic_DNA"/>
</dbReference>
<evidence type="ECO:0000256" key="8">
    <source>
        <dbReference type="SAM" id="Phobius"/>
    </source>
</evidence>
<keyword evidence="3" id="KW-0285">Flavoprotein</keyword>
<sequence length="659" mass="73178">MKKIVIIGGGYAGILTAKKLAKKFRKRPADVTVSVIDKKPFHTMLTELHEVAAGRVDEESVRISYKKVFAGRRIHFIHDTAESCDFKEKKVYGKNGDYEYDCLVIAAGSRPTFFGITGAAEYACPLWSYDDAISLRERIQNSFRKASSETNEEEKRRLLTFYVVGAGFTGIEMVGELAEYAPILCRTFELDPRLVTICNVDSFSRVVPNLPEKLSVKIQRRLEKMGVTMILNARVVEVGEGTISYERDGVTTKNTAGTVIWVAGIEGSAITQQAGALLESQKRGRLVTDKYLRSVDDPSVYVAGDNIFYVPEGEKVPVPQMVENCEQSADTVAHNIWCDVTGEEAKEEQEEYKPMFHGVMVSVGGRYGQARVGGRRHMVNLPSFFAMFVKHFINVIYFAQVLGWNKIASYLKHEFFTIRNKRSFLGGHFSNRTPSFLAVPLRLWLGVAWLFEGIMKIVEGWFSAPKLSAFFGSATQWFNAILGAGPQPTQAASDAVTSATGGLADTGAAAGRVLFDIDILGLVRALFVSGKPPADATFADYAFKLDIPFVSWLVNSLVLSSDGMQLFLQTVIVLLEILIGLSLLGGLFTTPSSVVALVLMFMFATTTGLFLTNFWMVFSAVAFLWGAGSVFGLDYYTTPLLKKHWRRVGWVRRSYLYHD</sequence>
<dbReference type="PRINTS" id="PR00368">
    <property type="entry name" value="FADPNR"/>
</dbReference>
<evidence type="ECO:0000256" key="4">
    <source>
        <dbReference type="ARBA" id="ARBA00022827"/>
    </source>
</evidence>
<dbReference type="PANTHER" id="PTHR43706">
    <property type="entry name" value="NADH DEHYDROGENASE"/>
    <property type="match status" value="1"/>
</dbReference>
<keyword evidence="5" id="KW-0560">Oxidoreductase</keyword>
<keyword evidence="11" id="KW-1185">Reference proteome</keyword>
<evidence type="ECO:0000256" key="7">
    <source>
        <dbReference type="ARBA" id="ARBA00047599"/>
    </source>
</evidence>
<dbReference type="PRINTS" id="PR00411">
    <property type="entry name" value="PNDRDTASEI"/>
</dbReference>
<feature type="transmembrane region" description="Helical" evidence="8">
    <location>
        <begin position="617"/>
        <end position="637"/>
    </location>
</feature>
<evidence type="ECO:0000256" key="1">
    <source>
        <dbReference type="ARBA" id="ARBA00005272"/>
    </source>
</evidence>
<accession>A0A1M5XR04</accession>
<keyword evidence="8" id="KW-0472">Membrane</keyword>
<dbReference type="InterPro" id="IPR036188">
    <property type="entry name" value="FAD/NAD-bd_sf"/>
</dbReference>
<organism evidence="10 11">
    <name type="scientific">Sporobacter termitidis DSM 10068</name>
    <dbReference type="NCBI Taxonomy" id="1123282"/>
    <lineage>
        <taxon>Bacteria</taxon>
        <taxon>Bacillati</taxon>
        <taxon>Bacillota</taxon>
        <taxon>Clostridia</taxon>
        <taxon>Eubacteriales</taxon>
        <taxon>Oscillospiraceae</taxon>
        <taxon>Sporobacter</taxon>
    </lineage>
</organism>
<proteinExistence type="inferred from homology"/>
<evidence type="ECO:0000313" key="10">
    <source>
        <dbReference type="EMBL" id="SHI02251.1"/>
    </source>
</evidence>
<feature type="transmembrane region" description="Helical" evidence="8">
    <location>
        <begin position="566"/>
        <end position="587"/>
    </location>
</feature>
<evidence type="ECO:0000256" key="6">
    <source>
        <dbReference type="ARBA" id="ARBA00023027"/>
    </source>
</evidence>
<evidence type="ECO:0000313" key="11">
    <source>
        <dbReference type="Proteomes" id="UP000183995"/>
    </source>
</evidence>
<evidence type="ECO:0000259" key="9">
    <source>
        <dbReference type="Pfam" id="PF07992"/>
    </source>
</evidence>
<comment type="catalytic activity">
    <reaction evidence="7">
        <text>a quinone + NADH + H(+) = a quinol + NAD(+)</text>
        <dbReference type="Rhea" id="RHEA:46160"/>
        <dbReference type="ChEBI" id="CHEBI:15378"/>
        <dbReference type="ChEBI" id="CHEBI:24646"/>
        <dbReference type="ChEBI" id="CHEBI:57540"/>
        <dbReference type="ChEBI" id="CHEBI:57945"/>
        <dbReference type="ChEBI" id="CHEBI:132124"/>
        <dbReference type="EC" id="1.6.5.9"/>
    </reaction>
</comment>
<feature type="domain" description="FAD/NAD(P)-binding" evidence="9">
    <location>
        <begin position="3"/>
        <end position="316"/>
    </location>
</feature>
<dbReference type="AlphaFoldDB" id="A0A1M5XR04"/>
<gene>
    <name evidence="10" type="ORF">SAMN02745823_01963</name>
</gene>
<reference evidence="10 11" key="1">
    <citation type="submission" date="2016-11" db="EMBL/GenBank/DDBJ databases">
        <authorList>
            <person name="Jaros S."/>
            <person name="Januszkiewicz K."/>
            <person name="Wedrychowicz H."/>
        </authorList>
    </citation>
    <scope>NUCLEOTIDE SEQUENCE [LARGE SCALE GENOMIC DNA]</scope>
    <source>
        <strain evidence="10 11">DSM 10068</strain>
    </source>
</reference>
<evidence type="ECO:0000256" key="3">
    <source>
        <dbReference type="ARBA" id="ARBA00022630"/>
    </source>
</evidence>
<dbReference type="STRING" id="1123282.SAMN02745823_01963"/>
<dbReference type="Pfam" id="PF07992">
    <property type="entry name" value="Pyr_redox_2"/>
    <property type="match status" value="1"/>
</dbReference>
<dbReference type="SUPFAM" id="SSF51971">
    <property type="entry name" value="Nucleotide-binding domain"/>
    <property type="match status" value="1"/>
</dbReference>
<dbReference type="OrthoDB" id="9781621at2"/>
<dbReference type="RefSeq" id="WP_073078294.1">
    <property type="nucleotide sequence ID" value="NZ_FQXV01000006.1"/>
</dbReference>
<keyword evidence="8" id="KW-1133">Transmembrane helix</keyword>
<keyword evidence="8" id="KW-0812">Transmembrane</keyword>
<keyword evidence="6" id="KW-0520">NAD</keyword>
<evidence type="ECO:0000256" key="5">
    <source>
        <dbReference type="ARBA" id="ARBA00023002"/>
    </source>
</evidence>
<dbReference type="Gene3D" id="3.50.50.100">
    <property type="match status" value="1"/>
</dbReference>
<feature type="transmembrane region" description="Helical" evidence="8">
    <location>
        <begin position="594"/>
        <end position="611"/>
    </location>
</feature>
<dbReference type="InterPro" id="IPR023753">
    <property type="entry name" value="FAD/NAD-binding_dom"/>
</dbReference>
<dbReference type="InterPro" id="IPR045024">
    <property type="entry name" value="NDH-2"/>
</dbReference>
<evidence type="ECO:0000256" key="2">
    <source>
        <dbReference type="ARBA" id="ARBA00012637"/>
    </source>
</evidence>
<dbReference type="SUPFAM" id="SSF51905">
    <property type="entry name" value="FAD/NAD(P)-binding domain"/>
    <property type="match status" value="1"/>
</dbReference>
<dbReference type="GO" id="GO:0050136">
    <property type="term" value="F:NADH dehydrogenase (quinone) (non-electrogenic) activity"/>
    <property type="evidence" value="ECO:0007669"/>
    <property type="project" value="UniProtKB-EC"/>
</dbReference>
<comment type="similarity">
    <text evidence="1">Belongs to the NADH dehydrogenase family.</text>
</comment>
<protein>
    <recommendedName>
        <fullName evidence="2">NADH:ubiquinone reductase (non-electrogenic)</fullName>
        <ecNumber evidence="2">1.6.5.9</ecNumber>
    </recommendedName>
</protein>